<evidence type="ECO:0000256" key="1">
    <source>
        <dbReference type="SAM" id="Phobius"/>
    </source>
</evidence>
<keyword evidence="3" id="KW-1185">Reference proteome</keyword>
<dbReference type="AlphaFoldDB" id="A0A3N1CS17"/>
<dbReference type="Proteomes" id="UP000272400">
    <property type="component" value="Unassembled WGS sequence"/>
</dbReference>
<reference evidence="2 3" key="1">
    <citation type="submission" date="2018-11" db="EMBL/GenBank/DDBJ databases">
        <title>Sequencing the genomes of 1000 actinobacteria strains.</title>
        <authorList>
            <person name="Klenk H.-P."/>
        </authorList>
    </citation>
    <scope>NUCLEOTIDE SEQUENCE [LARGE SCALE GENOMIC DNA]</scope>
    <source>
        <strain evidence="2 3">DSM 44254</strain>
    </source>
</reference>
<evidence type="ECO:0000313" key="3">
    <source>
        <dbReference type="Proteomes" id="UP000272400"/>
    </source>
</evidence>
<dbReference type="Pfam" id="PF10825">
    <property type="entry name" value="DUF2752"/>
    <property type="match status" value="1"/>
</dbReference>
<feature type="transmembrane region" description="Helical" evidence="1">
    <location>
        <begin position="70"/>
        <end position="91"/>
    </location>
</feature>
<comment type="caution">
    <text evidence="2">The sequence shown here is derived from an EMBL/GenBank/DDBJ whole genome shotgun (WGS) entry which is preliminary data.</text>
</comment>
<evidence type="ECO:0000313" key="2">
    <source>
        <dbReference type="EMBL" id="ROO84005.1"/>
    </source>
</evidence>
<organism evidence="2 3">
    <name type="scientific">Actinocorallia herbida</name>
    <dbReference type="NCBI Taxonomy" id="58109"/>
    <lineage>
        <taxon>Bacteria</taxon>
        <taxon>Bacillati</taxon>
        <taxon>Actinomycetota</taxon>
        <taxon>Actinomycetes</taxon>
        <taxon>Streptosporangiales</taxon>
        <taxon>Thermomonosporaceae</taxon>
        <taxon>Actinocorallia</taxon>
    </lineage>
</organism>
<proteinExistence type="predicted"/>
<dbReference type="EMBL" id="RJKE01000001">
    <property type="protein sequence ID" value="ROO84005.1"/>
    <property type="molecule type" value="Genomic_DNA"/>
</dbReference>
<name>A0A3N1CS17_9ACTN</name>
<feature type="transmembrane region" description="Helical" evidence="1">
    <location>
        <begin position="36"/>
        <end position="58"/>
    </location>
</feature>
<accession>A0A3N1CS17</accession>
<gene>
    <name evidence="2" type="ORF">EDD29_1516</name>
</gene>
<sequence length="137" mass="14068">MGAQGVRGRAVAVPLALLAVGAAAVAYVGAVDPNEAGHYPVCPFLALTGLACPGCGGLRMTHALVHGRIAEAVGLNALAFALIPVTAYLWVLWTVASVRGTPVRTGLGNRWAIFALTGAILVFWVVRNLPFGQALAP</sequence>
<dbReference type="InterPro" id="IPR021215">
    <property type="entry name" value="DUF2752"/>
</dbReference>
<dbReference type="OrthoDB" id="5966662at2"/>
<keyword evidence="1" id="KW-1133">Transmembrane helix</keyword>
<protein>
    <submittedName>
        <fullName evidence="2">Uncharacterized protein DUF2752</fullName>
    </submittedName>
</protein>
<keyword evidence="1" id="KW-0472">Membrane</keyword>
<keyword evidence="1" id="KW-0812">Transmembrane</keyword>
<feature type="transmembrane region" description="Helical" evidence="1">
    <location>
        <begin position="111"/>
        <end position="129"/>
    </location>
</feature>